<protein>
    <submittedName>
        <fullName evidence="2">Uncharacterized protein</fullName>
    </submittedName>
</protein>
<feature type="region of interest" description="Disordered" evidence="1">
    <location>
        <begin position="165"/>
        <end position="217"/>
    </location>
</feature>
<sequence length="217" mass="23483">MSRYILRTQIFDLQLGWRSNNLIAHAACRFVSGSVALRTAPSNSTNKQVSVSETVDFCGGQMAFSSCKLVGGGSLPSAVGENQLPWKRSVTTTPKRALPLQVRSEGKCKIEAPKASGVSRRDLMLCLPAGTLAAAALFPIKPAEARIVKPEIRRKIQEKFEKIREQFGLSKPKTNDGKEPYPSPPSSEEKKPQTLPPAPPQNAQGSLLVPPVEAILP</sequence>
<reference evidence="2 3" key="1">
    <citation type="submission" date="2020-05" db="EMBL/GenBank/DDBJ databases">
        <authorList>
            <person name="Campoy J."/>
            <person name="Schneeberger K."/>
            <person name="Spophaly S."/>
        </authorList>
    </citation>
    <scope>NUCLEOTIDE SEQUENCE [LARGE SCALE GENOMIC DNA]</scope>
    <source>
        <strain evidence="2">PruArmRojPasFocal</strain>
    </source>
</reference>
<gene>
    <name evidence="2" type="ORF">CURHAP_LOCUS7226</name>
</gene>
<dbReference type="Proteomes" id="UP000507222">
    <property type="component" value="Unassembled WGS sequence"/>
</dbReference>
<dbReference type="EMBL" id="CAEKDK010000001">
    <property type="protein sequence ID" value="CAB4265161.1"/>
    <property type="molecule type" value="Genomic_DNA"/>
</dbReference>
<proteinExistence type="predicted"/>
<evidence type="ECO:0000313" key="3">
    <source>
        <dbReference type="Proteomes" id="UP000507222"/>
    </source>
</evidence>
<accession>A0A6J5TMN0</accession>
<organism evidence="2 3">
    <name type="scientific">Prunus armeniaca</name>
    <name type="common">Apricot</name>
    <name type="synonym">Armeniaca vulgaris</name>
    <dbReference type="NCBI Taxonomy" id="36596"/>
    <lineage>
        <taxon>Eukaryota</taxon>
        <taxon>Viridiplantae</taxon>
        <taxon>Streptophyta</taxon>
        <taxon>Embryophyta</taxon>
        <taxon>Tracheophyta</taxon>
        <taxon>Spermatophyta</taxon>
        <taxon>Magnoliopsida</taxon>
        <taxon>eudicotyledons</taxon>
        <taxon>Gunneridae</taxon>
        <taxon>Pentapetalae</taxon>
        <taxon>rosids</taxon>
        <taxon>fabids</taxon>
        <taxon>Rosales</taxon>
        <taxon>Rosaceae</taxon>
        <taxon>Amygdaloideae</taxon>
        <taxon>Amygdaleae</taxon>
        <taxon>Prunus</taxon>
    </lineage>
</organism>
<evidence type="ECO:0000256" key="1">
    <source>
        <dbReference type="SAM" id="MobiDB-lite"/>
    </source>
</evidence>
<dbReference type="AlphaFoldDB" id="A0A6J5TMN0"/>
<name>A0A6J5TMN0_PRUAR</name>
<evidence type="ECO:0000313" key="2">
    <source>
        <dbReference type="EMBL" id="CAB4265161.1"/>
    </source>
</evidence>